<dbReference type="Gene3D" id="3.40.50.10490">
    <property type="entry name" value="Glucose-6-phosphate isomerase like protein, domain 1"/>
    <property type="match status" value="1"/>
</dbReference>
<dbReference type="PROSITE" id="PS50012">
    <property type="entry name" value="RCC1_3"/>
    <property type="match status" value="1"/>
</dbReference>
<dbReference type="Pfam" id="PF22645">
    <property type="entry name" value="GKRP_SIS_N"/>
    <property type="match status" value="1"/>
</dbReference>
<feature type="domain" description="SIS" evidence="5">
    <location>
        <begin position="56"/>
        <end position="218"/>
    </location>
</feature>
<comment type="caution">
    <text evidence="6">The sequence shown here is derived from an EMBL/GenBank/DDBJ whole genome shotgun (WGS) entry which is preliminary data.</text>
</comment>
<evidence type="ECO:0000256" key="2">
    <source>
        <dbReference type="ARBA" id="ARBA00023277"/>
    </source>
</evidence>
<keyword evidence="1 3" id="KW-0456">Lyase</keyword>
<dbReference type="GO" id="GO:0016835">
    <property type="term" value="F:carbon-oxygen lyase activity"/>
    <property type="evidence" value="ECO:0007669"/>
    <property type="project" value="UniProtKB-UniRule"/>
</dbReference>
<dbReference type="GO" id="GO:0046348">
    <property type="term" value="P:amino sugar catabolic process"/>
    <property type="evidence" value="ECO:0007669"/>
    <property type="project" value="InterPro"/>
</dbReference>
<dbReference type="FunFam" id="3.40.50.10490:FF:000014">
    <property type="entry name" value="N-acetylmuramic acid 6-phosphate etherase"/>
    <property type="match status" value="1"/>
</dbReference>
<dbReference type="EMBL" id="LELK01000004">
    <property type="protein sequence ID" value="KMM36865.1"/>
    <property type="molecule type" value="Genomic_DNA"/>
</dbReference>
<comment type="pathway">
    <text evidence="3">Amino-sugar metabolism; N-acetylmuramate degradation.</text>
</comment>
<dbReference type="EC" id="4.2.1.126" evidence="3"/>
<dbReference type="STRING" id="157733.AB986_13180"/>
<dbReference type="GO" id="GO:0097173">
    <property type="term" value="P:N-acetylmuramic acid catabolic process"/>
    <property type="evidence" value="ECO:0007669"/>
    <property type="project" value="UniProtKB-UniPathway"/>
</dbReference>
<dbReference type="NCBIfam" id="NF009222">
    <property type="entry name" value="PRK12570.1"/>
    <property type="match status" value="1"/>
</dbReference>
<evidence type="ECO:0000313" key="6">
    <source>
        <dbReference type="EMBL" id="KMM36865.1"/>
    </source>
</evidence>
<keyword evidence="4" id="KW-0175">Coiled coil</keyword>
<comment type="catalytic activity">
    <reaction evidence="3">
        <text>N-acetyl-D-muramate 6-phosphate + H2O = N-acetyl-D-glucosamine 6-phosphate + (R)-lactate</text>
        <dbReference type="Rhea" id="RHEA:26410"/>
        <dbReference type="ChEBI" id="CHEBI:15377"/>
        <dbReference type="ChEBI" id="CHEBI:16004"/>
        <dbReference type="ChEBI" id="CHEBI:57513"/>
        <dbReference type="ChEBI" id="CHEBI:58722"/>
        <dbReference type="EC" id="4.2.1.126"/>
    </reaction>
</comment>
<dbReference type="PROSITE" id="PS51464">
    <property type="entry name" value="SIS"/>
    <property type="match status" value="1"/>
</dbReference>
<dbReference type="Pfam" id="PF20741">
    <property type="entry name" value="GKRP-like_C"/>
    <property type="match status" value="1"/>
</dbReference>
<comment type="function">
    <text evidence="3">Specifically catalyzes the cleavage of the D-lactyl ether substituent of MurNAc 6-phosphate, producing GlcNAc 6-phosphate and D-lactate.</text>
</comment>
<evidence type="ECO:0000256" key="1">
    <source>
        <dbReference type="ARBA" id="ARBA00023239"/>
    </source>
</evidence>
<feature type="coiled-coil region" evidence="4">
    <location>
        <begin position="270"/>
        <end position="297"/>
    </location>
</feature>
<dbReference type="InterPro" id="IPR000408">
    <property type="entry name" value="Reg_chr_condens"/>
</dbReference>
<dbReference type="OrthoDB" id="9813395at2"/>
<dbReference type="GO" id="GO:0009254">
    <property type="term" value="P:peptidoglycan turnover"/>
    <property type="evidence" value="ECO:0007669"/>
    <property type="project" value="TreeGrafter"/>
</dbReference>
<dbReference type="CDD" id="cd05007">
    <property type="entry name" value="SIS_Etherase"/>
    <property type="match status" value="1"/>
</dbReference>
<reference evidence="6" key="1">
    <citation type="submission" date="2015-06" db="EMBL/GenBank/DDBJ databases">
        <authorList>
            <person name="Liu B."/>
            <person name="Wang J."/>
            <person name="Zhu Y."/>
            <person name="Liu G."/>
            <person name="Chen Q."/>
            <person name="Zheng C."/>
            <person name="Che J."/>
            <person name="Ge C."/>
            <person name="Shi H."/>
            <person name="Pan Z."/>
            <person name="Liu X."/>
        </authorList>
    </citation>
    <scope>NUCLEOTIDE SEQUENCE [LARGE SCALE GENOMIC DNA]</scope>
    <source>
        <strain evidence="6">DSM 16346</strain>
    </source>
</reference>
<dbReference type="UniPathway" id="UPA00342"/>
<dbReference type="Gene3D" id="1.10.8.1080">
    <property type="match status" value="1"/>
</dbReference>
<evidence type="ECO:0000313" key="7">
    <source>
        <dbReference type="Proteomes" id="UP000035996"/>
    </source>
</evidence>
<dbReference type="InterPro" id="IPR001347">
    <property type="entry name" value="SIS_dom"/>
</dbReference>
<dbReference type="GO" id="GO:0016803">
    <property type="term" value="F:ether hydrolase activity"/>
    <property type="evidence" value="ECO:0007669"/>
    <property type="project" value="TreeGrafter"/>
</dbReference>
<protein>
    <recommendedName>
        <fullName evidence="3">N-acetylmuramic acid 6-phosphate etherase</fullName>
        <shortName evidence="3">MurNAc-6-P etherase</shortName>
        <ecNumber evidence="3">4.2.1.126</ecNumber>
    </recommendedName>
    <alternativeName>
        <fullName evidence="3">N-acetylmuramic acid 6-phosphate hydrolase</fullName>
    </alternativeName>
    <alternativeName>
        <fullName evidence="3">N-acetylmuramic acid 6-phosphate lyase</fullName>
    </alternativeName>
</protein>
<accession>A0A0J6CUV2</accession>
<keyword evidence="2 3" id="KW-0119">Carbohydrate metabolism</keyword>
<dbReference type="SUPFAM" id="SSF53697">
    <property type="entry name" value="SIS domain"/>
    <property type="match status" value="1"/>
</dbReference>
<evidence type="ECO:0000259" key="5">
    <source>
        <dbReference type="PROSITE" id="PS51464"/>
    </source>
</evidence>
<organism evidence="6 7">
    <name type="scientific">Guptibacillus hwajinpoensis</name>
    <dbReference type="NCBI Taxonomy" id="208199"/>
    <lineage>
        <taxon>Bacteria</taxon>
        <taxon>Bacillati</taxon>
        <taxon>Bacillota</taxon>
        <taxon>Bacilli</taxon>
        <taxon>Bacillales</taxon>
        <taxon>Guptibacillaceae</taxon>
        <taxon>Guptibacillus</taxon>
    </lineage>
</organism>
<comment type="subunit">
    <text evidence="3">Homodimer.</text>
</comment>
<dbReference type="GO" id="GO:0097367">
    <property type="term" value="F:carbohydrate derivative binding"/>
    <property type="evidence" value="ECO:0007669"/>
    <property type="project" value="InterPro"/>
</dbReference>
<dbReference type="InterPro" id="IPR046348">
    <property type="entry name" value="SIS_dom_sf"/>
</dbReference>
<dbReference type="HAMAP" id="MF_00068">
    <property type="entry name" value="MurQ"/>
    <property type="match status" value="1"/>
</dbReference>
<dbReference type="PANTHER" id="PTHR10088">
    <property type="entry name" value="GLUCOKINASE REGULATORY PROTEIN"/>
    <property type="match status" value="1"/>
</dbReference>
<name>A0A0J6CUV2_9BACL</name>
<dbReference type="InterPro" id="IPR005486">
    <property type="entry name" value="Glucokinase_regulatory_CS"/>
</dbReference>
<dbReference type="PROSITE" id="PS01272">
    <property type="entry name" value="GCKR"/>
    <property type="match status" value="1"/>
</dbReference>
<evidence type="ECO:0000256" key="3">
    <source>
        <dbReference type="HAMAP-Rule" id="MF_00068"/>
    </source>
</evidence>
<dbReference type="InterPro" id="IPR005488">
    <property type="entry name" value="Etherase_MurQ"/>
</dbReference>
<comment type="miscellaneous">
    <text evidence="3">A lyase-type mechanism (elimination/hydration) is suggested for the cleavage of the lactyl ether bond of MurNAc 6-phosphate, with the formation of an alpha,beta-unsaturated aldehyde intermediate with (E)-stereochemistry, followed by the syn addition of water to give product.</text>
</comment>
<keyword evidence="7" id="KW-1185">Reference proteome</keyword>
<dbReference type="AlphaFoldDB" id="A0A0J6CUV2"/>
<dbReference type="PATRIC" id="fig|157733.3.peg.679"/>
<proteinExistence type="inferred from homology"/>
<feature type="active site" evidence="3">
    <location>
        <position position="115"/>
    </location>
</feature>
<dbReference type="InterPro" id="IPR040190">
    <property type="entry name" value="MURQ/GCKR"/>
</dbReference>
<dbReference type="Proteomes" id="UP000035996">
    <property type="component" value="Unassembled WGS sequence"/>
</dbReference>
<dbReference type="PANTHER" id="PTHR10088:SF4">
    <property type="entry name" value="GLUCOKINASE REGULATORY PROTEIN"/>
    <property type="match status" value="1"/>
</dbReference>
<comment type="similarity">
    <text evidence="3">Belongs to the GCKR-like family. MurNAc-6-P etherase subfamily.</text>
</comment>
<sequence length="305" mass="32769">MTDVNPANTETRNTKSECLHQFTTLEIIELMNEEDHSVPVIVKGALPEIEKVIDQAVAVMKNGGKLYYFGAGTSGRLGVLDASECPPTFGVAADLVNGIIAGGDRALRFPIEGAEDSKEMGAEDVRKHVTSNDMVIGIASSGRTPYVIGAIEAANEMGLPTAGIACNRGSELSTLVTYPIELPVGAEVVTGSTRLKAGTAQKMVLNMITTASMVKLGKVYKNLMVNVQASNEKLRKRTISIVQELTGVTQEEAERYTQLGGGDPRVAVLMILLKIKVEEARDILKKKENNFAEVMKEVVEDCDNG</sequence>
<gene>
    <name evidence="3 6" type="primary">murQ</name>
    <name evidence="6" type="synonym">yfeU</name>
    <name evidence="6" type="ORF">AB986_13180</name>
</gene>
<evidence type="ECO:0000256" key="4">
    <source>
        <dbReference type="SAM" id="Coils"/>
    </source>
</evidence>
<dbReference type="NCBIfam" id="TIGR00274">
    <property type="entry name" value="N-acetylmuramic acid 6-phosphate etherase"/>
    <property type="match status" value="1"/>
</dbReference>
<dbReference type="NCBIfam" id="NF003915">
    <property type="entry name" value="PRK05441.1"/>
    <property type="match status" value="1"/>
</dbReference>
<feature type="active site" description="Proton donor" evidence="3">
    <location>
        <position position="84"/>
    </location>
</feature>